<dbReference type="GO" id="GO:0003700">
    <property type="term" value="F:DNA-binding transcription factor activity"/>
    <property type="evidence" value="ECO:0007669"/>
    <property type="project" value="InterPro"/>
</dbReference>
<feature type="domain" description="HTH lysR-type" evidence="5">
    <location>
        <begin position="1"/>
        <end position="58"/>
    </location>
</feature>
<comment type="caution">
    <text evidence="6">The sequence shown here is derived from an EMBL/GenBank/DDBJ whole genome shotgun (WGS) entry which is preliminary data.</text>
</comment>
<dbReference type="Pfam" id="PF03466">
    <property type="entry name" value="LysR_substrate"/>
    <property type="match status" value="1"/>
</dbReference>
<reference evidence="6 7" key="1">
    <citation type="submission" date="2020-08" db="EMBL/GenBank/DDBJ databases">
        <title>Functional genomics of gut bacteria from endangered species of beetles.</title>
        <authorList>
            <person name="Carlos-Shanley C."/>
        </authorList>
    </citation>
    <scope>NUCLEOTIDE SEQUENCE [LARGE SCALE GENOMIC DNA]</scope>
    <source>
        <strain evidence="6 7">S00245</strain>
    </source>
</reference>
<comment type="similarity">
    <text evidence="1">Belongs to the LysR transcriptional regulatory family.</text>
</comment>
<keyword evidence="2" id="KW-0805">Transcription regulation</keyword>
<protein>
    <submittedName>
        <fullName evidence="6">DNA-binding transcriptional LysR family regulator</fullName>
    </submittedName>
</protein>
<dbReference type="PRINTS" id="PR00039">
    <property type="entry name" value="HTHLYSR"/>
</dbReference>
<evidence type="ECO:0000256" key="1">
    <source>
        <dbReference type="ARBA" id="ARBA00009437"/>
    </source>
</evidence>
<dbReference type="InterPro" id="IPR036388">
    <property type="entry name" value="WH-like_DNA-bd_sf"/>
</dbReference>
<dbReference type="Proteomes" id="UP000555448">
    <property type="component" value="Unassembled WGS sequence"/>
</dbReference>
<dbReference type="PANTHER" id="PTHR30537">
    <property type="entry name" value="HTH-TYPE TRANSCRIPTIONAL REGULATOR"/>
    <property type="match status" value="1"/>
</dbReference>
<accession>A0A7W7K9N2</accession>
<keyword evidence="4" id="KW-0804">Transcription</keyword>
<keyword evidence="3 6" id="KW-0238">DNA-binding</keyword>
<gene>
    <name evidence="6" type="ORF">HNO88_002118</name>
</gene>
<organism evidence="6 7">
    <name type="scientific">Novosphingobium chloroacetimidivorans</name>
    <dbReference type="NCBI Taxonomy" id="1428314"/>
    <lineage>
        <taxon>Bacteria</taxon>
        <taxon>Pseudomonadati</taxon>
        <taxon>Pseudomonadota</taxon>
        <taxon>Alphaproteobacteria</taxon>
        <taxon>Sphingomonadales</taxon>
        <taxon>Sphingomonadaceae</taxon>
        <taxon>Novosphingobium</taxon>
    </lineage>
</organism>
<dbReference type="SUPFAM" id="SSF46785">
    <property type="entry name" value="Winged helix' DNA-binding domain"/>
    <property type="match status" value="1"/>
</dbReference>
<dbReference type="AlphaFoldDB" id="A0A7W7K9N2"/>
<name>A0A7W7K9N2_9SPHN</name>
<dbReference type="FunFam" id="1.10.10.10:FF:000001">
    <property type="entry name" value="LysR family transcriptional regulator"/>
    <property type="match status" value="1"/>
</dbReference>
<evidence type="ECO:0000256" key="2">
    <source>
        <dbReference type="ARBA" id="ARBA00023015"/>
    </source>
</evidence>
<evidence type="ECO:0000313" key="7">
    <source>
        <dbReference type="Proteomes" id="UP000555448"/>
    </source>
</evidence>
<dbReference type="SUPFAM" id="SSF53850">
    <property type="entry name" value="Periplasmic binding protein-like II"/>
    <property type="match status" value="1"/>
</dbReference>
<dbReference type="InterPro" id="IPR005119">
    <property type="entry name" value="LysR_subst-bd"/>
</dbReference>
<evidence type="ECO:0000313" key="6">
    <source>
        <dbReference type="EMBL" id="MBB4858792.1"/>
    </source>
</evidence>
<dbReference type="GO" id="GO:0006351">
    <property type="term" value="P:DNA-templated transcription"/>
    <property type="evidence" value="ECO:0007669"/>
    <property type="project" value="TreeGrafter"/>
</dbReference>
<evidence type="ECO:0000256" key="4">
    <source>
        <dbReference type="ARBA" id="ARBA00023163"/>
    </source>
</evidence>
<dbReference type="RefSeq" id="WP_184244807.1">
    <property type="nucleotide sequence ID" value="NZ_JACHLR010000008.1"/>
</dbReference>
<dbReference type="GO" id="GO:0043565">
    <property type="term" value="F:sequence-specific DNA binding"/>
    <property type="evidence" value="ECO:0007669"/>
    <property type="project" value="TreeGrafter"/>
</dbReference>
<proteinExistence type="inferred from homology"/>
<dbReference type="EMBL" id="JACHLR010000008">
    <property type="protein sequence ID" value="MBB4858792.1"/>
    <property type="molecule type" value="Genomic_DNA"/>
</dbReference>
<dbReference type="Gene3D" id="3.40.190.290">
    <property type="match status" value="1"/>
</dbReference>
<dbReference type="PANTHER" id="PTHR30537:SF5">
    <property type="entry name" value="HTH-TYPE TRANSCRIPTIONAL ACTIVATOR TTDR-RELATED"/>
    <property type="match status" value="1"/>
</dbReference>
<dbReference type="Gene3D" id="1.10.10.10">
    <property type="entry name" value="Winged helix-like DNA-binding domain superfamily/Winged helix DNA-binding domain"/>
    <property type="match status" value="1"/>
</dbReference>
<dbReference type="InterPro" id="IPR036390">
    <property type="entry name" value="WH_DNA-bd_sf"/>
</dbReference>
<dbReference type="Pfam" id="PF00126">
    <property type="entry name" value="HTH_1"/>
    <property type="match status" value="1"/>
</dbReference>
<dbReference type="CDD" id="cd08422">
    <property type="entry name" value="PBP2_CrgA_like"/>
    <property type="match status" value="1"/>
</dbReference>
<dbReference type="PROSITE" id="PS50931">
    <property type="entry name" value="HTH_LYSR"/>
    <property type="match status" value="1"/>
</dbReference>
<evidence type="ECO:0000256" key="3">
    <source>
        <dbReference type="ARBA" id="ARBA00023125"/>
    </source>
</evidence>
<evidence type="ECO:0000259" key="5">
    <source>
        <dbReference type="PROSITE" id="PS50931"/>
    </source>
</evidence>
<dbReference type="InterPro" id="IPR058163">
    <property type="entry name" value="LysR-type_TF_proteobact-type"/>
</dbReference>
<dbReference type="InterPro" id="IPR000847">
    <property type="entry name" value="LysR_HTH_N"/>
</dbReference>
<keyword evidence="7" id="KW-1185">Reference proteome</keyword>
<sequence>MEIEELRTFVEVADSGGISAAARRLGVSKSIVSRRLMRLEDELGIQLLSRNTRGANLTEAGVTFRDCAAQACSSIDIAKETILPQGELRGRLRIAAPYVYGPTHIAPILAEMARRHPRLQIHTSYNDHFVDLIGEGFDCGIRFGYLENSNLVVRQVAPLHGKLVASPEYIAKHGSPETPEDLASHEALMLRTESWQCLDGQKMVTLRPQGRFKSDNGNALIAAALAGIGIGRLPNEFVDEHIAAGRLVHVMARFPLPPAGIYVVRPPGLHPARKIRILTEMLIECFGRNFPAGVRFKFDWANGVQFGQTSNSPG</sequence>